<sequence length="341" mass="36800">MRIGVDAMGGDHAPERIVRGAVEAARAHENEWQVVLIGDREAIRPHLEALKADEKKIAIVHTTQKVEMSDRAVEAIRRSPDASIVVASRLLRKGELDAVVSAGNTGGVVASSLLNLGRIPGVLRPAIAVIVPTPKGHCVLLDAGANSDCRPVHLLQFAIMGRVYAKYLFGVDKPRIGLLNIGEESSKGNDLTQQTFVLLDENKEKLNFIGNVEGRDVLRGTAEVVVCDGFVGNVILKFAESVLGLVIETTRRELQNNLKLQIGALLMKPVISRIRSRFNYEEYGGAPLLGVNGITVIAHGSSSVTAIRNAVETAARSARLRIQDLIREEIQGEPNAREAAG</sequence>
<evidence type="ECO:0000256" key="8">
    <source>
        <dbReference type="ARBA" id="ARBA00024069"/>
    </source>
</evidence>
<evidence type="ECO:0000256" key="9">
    <source>
        <dbReference type="ARBA" id="ARBA00046608"/>
    </source>
</evidence>
<comment type="subunit">
    <text evidence="9 10">Homodimer. Probably interacts with PlsY.</text>
</comment>
<evidence type="ECO:0000256" key="3">
    <source>
        <dbReference type="ARBA" id="ARBA00022516"/>
    </source>
</evidence>
<evidence type="ECO:0000256" key="5">
    <source>
        <dbReference type="ARBA" id="ARBA00023098"/>
    </source>
</evidence>
<comment type="pathway">
    <text evidence="10">Lipid metabolism; phospholipid metabolism.</text>
</comment>
<dbReference type="GO" id="GO:0043811">
    <property type="term" value="F:phosphate:acyl-[acyl carrier protein] acyltransferase activity"/>
    <property type="evidence" value="ECO:0007669"/>
    <property type="project" value="UniProtKB-UniRule"/>
</dbReference>
<dbReference type="Gene3D" id="3.40.718.10">
    <property type="entry name" value="Isopropylmalate Dehydrogenase"/>
    <property type="match status" value="1"/>
</dbReference>
<evidence type="ECO:0000313" key="12">
    <source>
        <dbReference type="Proteomes" id="UP000777784"/>
    </source>
</evidence>
<comment type="subcellular location">
    <subcellularLocation>
        <location evidence="10">Cytoplasm</location>
    </subcellularLocation>
    <text evidence="10">Associated with the membrane possibly through PlsY.</text>
</comment>
<keyword evidence="2 10" id="KW-0963">Cytoplasm</keyword>
<dbReference type="GO" id="GO:0005737">
    <property type="term" value="C:cytoplasm"/>
    <property type="evidence" value="ECO:0007669"/>
    <property type="project" value="UniProtKB-SubCell"/>
</dbReference>
<keyword evidence="3 10" id="KW-0444">Lipid biosynthesis</keyword>
<keyword evidence="6 10" id="KW-0594">Phospholipid biosynthesis</keyword>
<comment type="similarity">
    <text evidence="10">Belongs to the PlsX family.</text>
</comment>
<dbReference type="EMBL" id="JAHJDP010000032">
    <property type="protein sequence ID" value="MBU2690590.1"/>
    <property type="molecule type" value="Genomic_DNA"/>
</dbReference>
<protein>
    <recommendedName>
        <fullName evidence="8 10">Phosphate acyltransferase</fullName>
        <ecNumber evidence="8 10">2.3.1.274</ecNumber>
    </recommendedName>
    <alternativeName>
        <fullName evidence="10">Acyl-ACP phosphotransacylase</fullName>
    </alternativeName>
    <alternativeName>
        <fullName evidence="10">Acyl-[acyl-carrier-protein]--phosphate acyltransferase</fullName>
    </alternativeName>
    <alternativeName>
        <fullName evidence="10">Phosphate-acyl-ACP acyltransferase</fullName>
    </alternativeName>
</protein>
<dbReference type="InterPro" id="IPR003664">
    <property type="entry name" value="FA_synthesis"/>
</dbReference>
<accession>A0A948RT92</accession>
<evidence type="ECO:0000256" key="2">
    <source>
        <dbReference type="ARBA" id="ARBA00022490"/>
    </source>
</evidence>
<dbReference type="EC" id="2.3.1.274" evidence="8 10"/>
<organism evidence="11 12">
    <name type="scientific">Eiseniibacteriota bacterium</name>
    <dbReference type="NCBI Taxonomy" id="2212470"/>
    <lineage>
        <taxon>Bacteria</taxon>
        <taxon>Candidatus Eiseniibacteriota</taxon>
    </lineage>
</organism>
<evidence type="ECO:0000256" key="4">
    <source>
        <dbReference type="ARBA" id="ARBA00022679"/>
    </source>
</evidence>
<dbReference type="GO" id="GO:0006633">
    <property type="term" value="P:fatty acid biosynthetic process"/>
    <property type="evidence" value="ECO:0007669"/>
    <property type="project" value="UniProtKB-UniRule"/>
</dbReference>
<dbReference type="NCBIfam" id="TIGR00182">
    <property type="entry name" value="plsX"/>
    <property type="match status" value="1"/>
</dbReference>
<evidence type="ECO:0000256" key="1">
    <source>
        <dbReference type="ARBA" id="ARBA00001232"/>
    </source>
</evidence>
<dbReference type="SUPFAM" id="SSF53659">
    <property type="entry name" value="Isocitrate/Isopropylmalate dehydrogenase-like"/>
    <property type="match status" value="1"/>
</dbReference>
<comment type="caution">
    <text evidence="11">The sequence shown here is derived from an EMBL/GenBank/DDBJ whole genome shotgun (WGS) entry which is preliminary data.</text>
</comment>
<name>A0A948RT92_UNCEI</name>
<dbReference type="AlphaFoldDB" id="A0A948RT92"/>
<keyword evidence="11" id="KW-0012">Acyltransferase</keyword>
<dbReference type="GO" id="GO:0008654">
    <property type="term" value="P:phospholipid biosynthetic process"/>
    <property type="evidence" value="ECO:0007669"/>
    <property type="project" value="UniProtKB-KW"/>
</dbReference>
<gene>
    <name evidence="10 11" type="primary">plsX</name>
    <name evidence="11" type="ORF">KJ970_06640</name>
</gene>
<comment type="catalytic activity">
    <reaction evidence="1 10">
        <text>a fatty acyl-[ACP] + phosphate = an acyl phosphate + holo-[ACP]</text>
        <dbReference type="Rhea" id="RHEA:42292"/>
        <dbReference type="Rhea" id="RHEA-COMP:9685"/>
        <dbReference type="Rhea" id="RHEA-COMP:14125"/>
        <dbReference type="ChEBI" id="CHEBI:43474"/>
        <dbReference type="ChEBI" id="CHEBI:59918"/>
        <dbReference type="ChEBI" id="CHEBI:64479"/>
        <dbReference type="ChEBI" id="CHEBI:138651"/>
        <dbReference type="EC" id="2.3.1.274"/>
    </reaction>
</comment>
<keyword evidence="7 10" id="KW-1208">Phospholipid metabolism</keyword>
<evidence type="ECO:0000313" key="11">
    <source>
        <dbReference type="EMBL" id="MBU2690590.1"/>
    </source>
</evidence>
<dbReference type="PIRSF" id="PIRSF002465">
    <property type="entry name" value="Phsphlp_syn_PlsX"/>
    <property type="match status" value="1"/>
</dbReference>
<proteinExistence type="inferred from homology"/>
<evidence type="ECO:0000256" key="10">
    <source>
        <dbReference type="HAMAP-Rule" id="MF_00019"/>
    </source>
</evidence>
<dbReference type="InterPro" id="IPR012281">
    <property type="entry name" value="Phospholipid_synth_PlsX-like"/>
</dbReference>
<dbReference type="Pfam" id="PF02504">
    <property type="entry name" value="FA_synthesis"/>
    <property type="match status" value="1"/>
</dbReference>
<reference evidence="11" key="1">
    <citation type="submission" date="2021-05" db="EMBL/GenBank/DDBJ databases">
        <title>Energy efficiency and biological interactions define the core microbiome of deep oligotrophic groundwater.</title>
        <authorList>
            <person name="Mehrshad M."/>
            <person name="Lopez-Fernandez M."/>
            <person name="Bell E."/>
            <person name="Bernier-Latmani R."/>
            <person name="Bertilsson S."/>
            <person name="Dopson M."/>
        </authorList>
    </citation>
    <scope>NUCLEOTIDE SEQUENCE</scope>
    <source>
        <strain evidence="11">Modern_marine.mb.64</strain>
    </source>
</reference>
<dbReference type="PANTHER" id="PTHR30100">
    <property type="entry name" value="FATTY ACID/PHOSPHOLIPID SYNTHESIS PROTEIN PLSX"/>
    <property type="match status" value="1"/>
</dbReference>
<comment type="function">
    <text evidence="10">Catalyzes the reversible formation of acyl-phosphate (acyl-PO(4)) from acyl-[acyl-carrier-protein] (acyl-ACP). This enzyme utilizes acyl-ACP as fatty acyl donor, but not acyl-CoA.</text>
</comment>
<dbReference type="Proteomes" id="UP000777784">
    <property type="component" value="Unassembled WGS sequence"/>
</dbReference>
<dbReference type="PANTHER" id="PTHR30100:SF1">
    <property type="entry name" value="PHOSPHATE ACYLTRANSFERASE"/>
    <property type="match status" value="1"/>
</dbReference>
<dbReference type="HAMAP" id="MF_00019">
    <property type="entry name" value="PlsX"/>
    <property type="match status" value="1"/>
</dbReference>
<keyword evidence="4 10" id="KW-0808">Transferase</keyword>
<evidence type="ECO:0000256" key="7">
    <source>
        <dbReference type="ARBA" id="ARBA00023264"/>
    </source>
</evidence>
<evidence type="ECO:0000256" key="6">
    <source>
        <dbReference type="ARBA" id="ARBA00023209"/>
    </source>
</evidence>
<keyword evidence="5 10" id="KW-0443">Lipid metabolism</keyword>